<keyword evidence="1" id="KW-0614">Plasmid</keyword>
<dbReference type="Proteomes" id="UP001017257">
    <property type="component" value="Plasmid pR24_2"/>
</dbReference>
<accession>A0ABY5RZZ1</accession>
<gene>
    <name evidence="1" type="ORF">HPT29_027750</name>
</gene>
<proteinExistence type="predicted"/>
<evidence type="ECO:0000313" key="2">
    <source>
        <dbReference type="Proteomes" id="UP001017257"/>
    </source>
</evidence>
<sequence>MPESDELSPDAAAEIVGMSRVMLLHGLKVGSIKSLRHADVIAFKERYQREREAMAEFSRLIDEEAMAASDRQSED</sequence>
<evidence type="ECO:0008006" key="3">
    <source>
        <dbReference type="Google" id="ProtNLM"/>
    </source>
</evidence>
<dbReference type="RefSeq" id="WP_173949761.1">
    <property type="nucleotide sequence ID" value="NZ_CP102847.1"/>
</dbReference>
<reference evidence="1" key="1">
    <citation type="submission" date="2022-08" db="EMBL/GenBank/DDBJ databases">
        <title>Microvirga terrae sp. nov., isolated from soil.</title>
        <authorList>
            <person name="Kim K.H."/>
            <person name="Seo Y.L."/>
            <person name="Kim J.M."/>
            <person name="Lee J.K."/>
            <person name="Han D.M."/>
            <person name="Jeon C.O."/>
        </authorList>
    </citation>
    <scope>NUCLEOTIDE SEQUENCE</scope>
    <source>
        <strain evidence="1">R24</strain>
        <plasmid evidence="1">pR24_2</plasmid>
    </source>
</reference>
<geneLocation type="plasmid" evidence="1 2">
    <name>pR24_2</name>
</geneLocation>
<name>A0ABY5RZZ1_9HYPH</name>
<evidence type="ECO:0000313" key="1">
    <source>
        <dbReference type="EMBL" id="UVF22816.1"/>
    </source>
</evidence>
<dbReference type="EMBL" id="CP102847">
    <property type="protein sequence ID" value="UVF22816.1"/>
    <property type="molecule type" value="Genomic_DNA"/>
</dbReference>
<organism evidence="1 2">
    <name type="scientific">Microvirga terrae</name>
    <dbReference type="NCBI Taxonomy" id="2740529"/>
    <lineage>
        <taxon>Bacteria</taxon>
        <taxon>Pseudomonadati</taxon>
        <taxon>Pseudomonadota</taxon>
        <taxon>Alphaproteobacteria</taxon>
        <taxon>Hyphomicrobiales</taxon>
        <taxon>Methylobacteriaceae</taxon>
        <taxon>Microvirga</taxon>
    </lineage>
</organism>
<keyword evidence="2" id="KW-1185">Reference proteome</keyword>
<protein>
    <recommendedName>
        <fullName evidence="3">Helix-turn-helix domain-containing protein</fullName>
    </recommendedName>
</protein>